<evidence type="ECO:0000256" key="2">
    <source>
        <dbReference type="ARBA" id="ARBA00004173"/>
    </source>
</evidence>
<dbReference type="SUPFAM" id="SSF103025">
    <property type="entry name" value="Folate-binding domain"/>
    <property type="match status" value="1"/>
</dbReference>
<dbReference type="RefSeq" id="XP_017773017.1">
    <property type="nucleotide sequence ID" value="XM_017917528.1"/>
</dbReference>
<evidence type="ECO:0000256" key="6">
    <source>
        <dbReference type="ARBA" id="ARBA00022679"/>
    </source>
</evidence>
<dbReference type="PANTHER" id="PTHR43757:SF16">
    <property type="entry name" value="AMINOMETHYLTRANSFERASE, MITOCHONDRIAL"/>
    <property type="match status" value="1"/>
</dbReference>
<evidence type="ECO:0000313" key="13">
    <source>
        <dbReference type="Proteomes" id="UP000695000"/>
    </source>
</evidence>
<sequence>MLCRRLLGGLVRRGFASEAAAVNTSLYDFHVENGGKMINFGGFMLPVQYADQSISESHLFTRKSASLFDVSHMLQTEIRGEGCLDYLETIVTANLRALKVNSSVLTVFTNEAGGILDDLIITKIEDDHLFVVSNAGRKDHDQAHMLRGLEAHRSKNKDCDIRMRFFEPRERALIALQGPQAADCLQSMTDVDLSQLYFMTSTVASVAGVQGCRITRCGYTGEDGFEISIPAILSMEVSREILKDERVKLAGLGARDTLRLEAGLCLYGSDINEKTTPVQAGLTWLVDKTRRERKDFPGAEAIVKEIKEGSKTKRVGLISEGGPPARHDAVIADSTGSKDVGTVTSGCPAPSLSKNVAMGYVQTEYSKPGTELSLKIRGKIYKAVVAKMPFLPAKYYNKPKM</sequence>
<keyword evidence="8 10" id="KW-0496">Mitochondrion</keyword>
<dbReference type="InterPro" id="IPR013977">
    <property type="entry name" value="GcvT_C"/>
</dbReference>
<evidence type="ECO:0000256" key="3">
    <source>
        <dbReference type="ARBA" id="ARBA00008609"/>
    </source>
</evidence>
<dbReference type="InterPro" id="IPR006222">
    <property type="entry name" value="GCVT_N"/>
</dbReference>
<dbReference type="InterPro" id="IPR029043">
    <property type="entry name" value="GcvT/YgfZ_C"/>
</dbReference>
<keyword evidence="7 10" id="KW-0809">Transit peptide</keyword>
<dbReference type="Pfam" id="PF08669">
    <property type="entry name" value="GCV_T_C"/>
    <property type="match status" value="1"/>
</dbReference>
<comment type="similarity">
    <text evidence="3 10">Belongs to the GcvT family.</text>
</comment>
<dbReference type="NCBIfam" id="NF001567">
    <property type="entry name" value="PRK00389.1"/>
    <property type="match status" value="1"/>
</dbReference>
<protein>
    <recommendedName>
        <fullName evidence="10">Aminomethyltransferase</fullName>
        <ecNumber evidence="10">2.1.2.10</ecNumber>
    </recommendedName>
    <alternativeName>
        <fullName evidence="10">Glycine cleavage system T protein</fullName>
    </alternativeName>
</protein>
<evidence type="ECO:0000256" key="8">
    <source>
        <dbReference type="ARBA" id="ARBA00023128"/>
    </source>
</evidence>
<dbReference type="Gene3D" id="3.30.70.1400">
    <property type="entry name" value="Aminomethyltransferase beta-barrel domains"/>
    <property type="match status" value="1"/>
</dbReference>
<evidence type="ECO:0000259" key="11">
    <source>
        <dbReference type="Pfam" id="PF01571"/>
    </source>
</evidence>
<feature type="domain" description="Aminomethyltransferase C-terminal" evidence="12">
    <location>
        <begin position="313"/>
        <end position="390"/>
    </location>
</feature>
<dbReference type="Pfam" id="PF01571">
    <property type="entry name" value="GCV_T"/>
    <property type="match status" value="1"/>
</dbReference>
<comment type="subunit">
    <text evidence="4 10">The glycine cleavage system is composed of four proteins: P, T, L and H.</text>
</comment>
<dbReference type="Gene3D" id="2.40.30.110">
    <property type="entry name" value="Aminomethyltransferase beta-barrel domains"/>
    <property type="match status" value="1"/>
</dbReference>
<keyword evidence="13" id="KW-1185">Reference proteome</keyword>
<dbReference type="RefSeq" id="XP_017773016.1">
    <property type="nucleotide sequence ID" value="XM_017917527.1"/>
</dbReference>
<evidence type="ECO:0000256" key="5">
    <source>
        <dbReference type="ARBA" id="ARBA00022576"/>
    </source>
</evidence>
<evidence type="ECO:0000256" key="4">
    <source>
        <dbReference type="ARBA" id="ARBA00011690"/>
    </source>
</evidence>
<evidence type="ECO:0000256" key="9">
    <source>
        <dbReference type="ARBA" id="ARBA00047665"/>
    </source>
</evidence>
<dbReference type="GeneID" id="108560090"/>
<name>A0ABM1MEL6_NICVS</name>
<dbReference type="EC" id="2.1.2.10" evidence="10"/>
<evidence type="ECO:0000313" key="15">
    <source>
        <dbReference type="RefSeq" id="XP_017773017.1"/>
    </source>
</evidence>
<evidence type="ECO:0000256" key="10">
    <source>
        <dbReference type="RuleBase" id="RU003981"/>
    </source>
</evidence>
<dbReference type="InterPro" id="IPR006223">
    <property type="entry name" value="GcvT"/>
</dbReference>
<dbReference type="Proteomes" id="UP000695000">
    <property type="component" value="Unplaced"/>
</dbReference>
<evidence type="ECO:0000256" key="1">
    <source>
        <dbReference type="ARBA" id="ARBA00003631"/>
    </source>
</evidence>
<dbReference type="NCBIfam" id="TIGR00528">
    <property type="entry name" value="gcvT"/>
    <property type="match status" value="1"/>
</dbReference>
<feature type="domain" description="GCVT N-terminal" evidence="11">
    <location>
        <begin position="26"/>
        <end position="289"/>
    </location>
</feature>
<dbReference type="SUPFAM" id="SSF101790">
    <property type="entry name" value="Aminomethyltransferase beta-barrel domain"/>
    <property type="match status" value="1"/>
</dbReference>
<comment type="catalytic activity">
    <reaction evidence="9 10">
        <text>N(6)-[(R)-S(8)-aminomethyldihydrolipoyl]-L-lysyl-[protein] + (6S)-5,6,7,8-tetrahydrofolate = N(6)-[(R)-dihydrolipoyl]-L-lysyl-[protein] + (6R)-5,10-methylene-5,6,7,8-tetrahydrofolate + NH4(+)</text>
        <dbReference type="Rhea" id="RHEA:16945"/>
        <dbReference type="Rhea" id="RHEA-COMP:10475"/>
        <dbReference type="Rhea" id="RHEA-COMP:10492"/>
        <dbReference type="ChEBI" id="CHEBI:15636"/>
        <dbReference type="ChEBI" id="CHEBI:28938"/>
        <dbReference type="ChEBI" id="CHEBI:57453"/>
        <dbReference type="ChEBI" id="CHEBI:83100"/>
        <dbReference type="ChEBI" id="CHEBI:83143"/>
        <dbReference type="EC" id="2.1.2.10"/>
    </reaction>
</comment>
<evidence type="ECO:0000259" key="12">
    <source>
        <dbReference type="Pfam" id="PF08669"/>
    </source>
</evidence>
<reference evidence="14 15" key="1">
    <citation type="submission" date="2025-05" db="UniProtKB">
        <authorList>
            <consortium name="RefSeq"/>
        </authorList>
    </citation>
    <scope>IDENTIFICATION</scope>
    <source>
        <tissue evidence="14 15">Whole Larva</tissue>
    </source>
</reference>
<keyword evidence="5 10" id="KW-0032">Aminotransferase</keyword>
<comment type="function">
    <text evidence="1 10">The glycine cleavage system catalyzes the degradation of glycine.</text>
</comment>
<dbReference type="InterPro" id="IPR028896">
    <property type="entry name" value="GcvT/YgfZ/DmdA"/>
</dbReference>
<comment type="subcellular location">
    <subcellularLocation>
        <location evidence="2 10">Mitochondrion</location>
    </subcellularLocation>
</comment>
<organism evidence="13 14">
    <name type="scientific">Nicrophorus vespilloides</name>
    <name type="common">Boreal carrion beetle</name>
    <dbReference type="NCBI Taxonomy" id="110193"/>
    <lineage>
        <taxon>Eukaryota</taxon>
        <taxon>Metazoa</taxon>
        <taxon>Ecdysozoa</taxon>
        <taxon>Arthropoda</taxon>
        <taxon>Hexapoda</taxon>
        <taxon>Insecta</taxon>
        <taxon>Pterygota</taxon>
        <taxon>Neoptera</taxon>
        <taxon>Endopterygota</taxon>
        <taxon>Coleoptera</taxon>
        <taxon>Polyphaga</taxon>
        <taxon>Staphyliniformia</taxon>
        <taxon>Silphidae</taxon>
        <taxon>Nicrophorinae</taxon>
        <taxon>Nicrophorus</taxon>
    </lineage>
</organism>
<dbReference type="PIRSF" id="PIRSF006487">
    <property type="entry name" value="GcvT"/>
    <property type="match status" value="1"/>
</dbReference>
<dbReference type="Gene3D" id="3.30.1360.120">
    <property type="entry name" value="Probable tRNA modification gtpase trme, domain 1"/>
    <property type="match status" value="1"/>
</dbReference>
<proteinExistence type="inferred from homology"/>
<keyword evidence="6 10" id="KW-0808">Transferase</keyword>
<dbReference type="InterPro" id="IPR027266">
    <property type="entry name" value="TrmE/GcvT-like"/>
</dbReference>
<evidence type="ECO:0000256" key="7">
    <source>
        <dbReference type="ARBA" id="ARBA00022946"/>
    </source>
</evidence>
<dbReference type="Gene3D" id="4.10.1250.10">
    <property type="entry name" value="Aminomethyltransferase fragment"/>
    <property type="match status" value="1"/>
</dbReference>
<evidence type="ECO:0000313" key="14">
    <source>
        <dbReference type="RefSeq" id="XP_017773016.1"/>
    </source>
</evidence>
<dbReference type="PANTHER" id="PTHR43757">
    <property type="entry name" value="AMINOMETHYLTRANSFERASE"/>
    <property type="match status" value="1"/>
</dbReference>
<gene>
    <name evidence="14 15" type="primary">LOC108560090</name>
</gene>
<accession>A0ABM1MEL6</accession>